<evidence type="ECO:0000256" key="3">
    <source>
        <dbReference type="ARBA" id="ARBA00022448"/>
    </source>
</evidence>
<reference evidence="17" key="1">
    <citation type="submission" date="2016-06" db="EMBL/GenBank/DDBJ databases">
        <authorList>
            <person name="Hehemann J.-H."/>
            <person name="Arevalo P."/>
            <person name="Datta M.S."/>
            <person name="Polz M.F."/>
        </authorList>
    </citation>
    <scope>NUCLEOTIDE SEQUENCE [LARGE SCALE GENOMIC DNA]</scope>
    <source>
        <strain evidence="17">9CSC122</strain>
    </source>
</reference>
<evidence type="ECO:0000259" key="14">
    <source>
        <dbReference type="Pfam" id="PF00593"/>
    </source>
</evidence>
<dbReference type="InterPro" id="IPR039426">
    <property type="entry name" value="TonB-dep_rcpt-like"/>
</dbReference>
<dbReference type="GO" id="GO:0015232">
    <property type="term" value="F:heme transmembrane transporter activity"/>
    <property type="evidence" value="ECO:0007669"/>
    <property type="project" value="InterPro"/>
</dbReference>
<dbReference type="AlphaFoldDB" id="A0A1B9R340"/>
<evidence type="ECO:0000256" key="2">
    <source>
        <dbReference type="ARBA" id="ARBA00008143"/>
    </source>
</evidence>
<evidence type="ECO:0000313" key="16">
    <source>
        <dbReference type="EMBL" id="OCH78669.1"/>
    </source>
</evidence>
<evidence type="ECO:0000256" key="1">
    <source>
        <dbReference type="ARBA" id="ARBA00004571"/>
    </source>
</evidence>
<evidence type="ECO:0000256" key="8">
    <source>
        <dbReference type="ARBA" id="ARBA00023136"/>
    </source>
</evidence>
<dbReference type="PANTHER" id="PTHR30069">
    <property type="entry name" value="TONB-DEPENDENT OUTER MEMBRANE RECEPTOR"/>
    <property type="match status" value="1"/>
</dbReference>
<evidence type="ECO:0000256" key="4">
    <source>
        <dbReference type="ARBA" id="ARBA00022452"/>
    </source>
</evidence>
<dbReference type="Pfam" id="PF07715">
    <property type="entry name" value="Plug"/>
    <property type="match status" value="1"/>
</dbReference>
<dbReference type="InterPro" id="IPR000531">
    <property type="entry name" value="Beta-barrel_TonB"/>
</dbReference>
<evidence type="ECO:0000256" key="6">
    <source>
        <dbReference type="ARBA" id="ARBA00022729"/>
    </source>
</evidence>
<evidence type="ECO:0000259" key="15">
    <source>
        <dbReference type="Pfam" id="PF07715"/>
    </source>
</evidence>
<evidence type="ECO:0000256" key="5">
    <source>
        <dbReference type="ARBA" id="ARBA00022692"/>
    </source>
</evidence>
<dbReference type="Proteomes" id="UP000093173">
    <property type="component" value="Unassembled WGS sequence"/>
</dbReference>
<dbReference type="RefSeq" id="WP_065576228.1">
    <property type="nucleotide sequence ID" value="NZ_JBNGCH010000055.1"/>
</dbReference>
<dbReference type="GO" id="GO:0009279">
    <property type="term" value="C:cell outer membrane"/>
    <property type="evidence" value="ECO:0007669"/>
    <property type="project" value="UniProtKB-SubCell"/>
</dbReference>
<evidence type="ECO:0000256" key="12">
    <source>
        <dbReference type="RuleBase" id="RU003357"/>
    </source>
</evidence>
<evidence type="ECO:0000256" key="13">
    <source>
        <dbReference type="SAM" id="SignalP"/>
    </source>
</evidence>
<sequence>MLNKKPLAVVVAAILSSNSAVALAQDEVFTLDQVVVSSTRTNQTIQDTAASVTVISDQEIEENLANSVDDLFSYTPGVDVQSDSRQGIQSINIRGMEGNRIKILVDGVSQPNQFKNVSSFINSGRVDVDIDMIKSVEVVKGAASSLQGSDAIGGIVAFETKDPIDFLADGKDVGGHAKFNFSSADNTFSESVALANRFGDLETLVAYTRRDGEEIDNFGHVDPQSSDANNVLLKLQYQLNQAHRLEFTGEYVNSTIKTQFSDDLYTDYSGEDISDRYRIGLKHIWAMESLAADKLTWQLDYQVKDQNGITDRTFASRSRGYTPGNVQKKDYVYSDEGIQADIQLDKFFEIGSAEHFVVYGASFSNKDIANTNSEYNSLNADNVVFYMPEASETRYGFFAQDEITMGNLILTPGVRFDSFETDPGTNFPDGGSYDRTLYKKYSDSAVTGRLGALYSINQENKVFAQVSQGFRAPDFQELFYSFGNPMHGYASIPNPDLEAEESVSYELGWRHDTAMSSTEVAVFYSDYDNFIDYQNTGMNGRVAEYQYVNINQATIKGVEFANTLDWYELTGSAEGVSTRVAAAYTEGKDGNKDPLNSVNPWNAVLGLNYDAPSNVWGSSLKVIYTAKKKQSDVTAETNRMGQPSEMFTPNSSTVVDLTAYYVPMKDVTLRAGIFNATDEEYYNWSDVRGQTEEDKFYTQAGRSFAITAKYDF</sequence>
<dbReference type="InterPro" id="IPR037066">
    <property type="entry name" value="Plug_dom_sf"/>
</dbReference>
<evidence type="ECO:0000256" key="7">
    <source>
        <dbReference type="ARBA" id="ARBA00023077"/>
    </source>
</evidence>
<dbReference type="NCBIfam" id="TIGR01785">
    <property type="entry name" value="TonB-hemin"/>
    <property type="match status" value="1"/>
</dbReference>
<dbReference type="InterPro" id="IPR011276">
    <property type="entry name" value="TonB_haem/Hb_rcpt"/>
</dbReference>
<name>A0A1B9R340_9VIBR</name>
<dbReference type="PANTHER" id="PTHR30069:SF29">
    <property type="entry name" value="HEMOGLOBIN AND HEMOGLOBIN-HAPTOGLOBIN-BINDING PROTEIN 1-RELATED"/>
    <property type="match status" value="1"/>
</dbReference>
<feature type="domain" description="TonB-dependent receptor-like beta-barrel" evidence="14">
    <location>
        <begin position="245"/>
        <end position="675"/>
    </location>
</feature>
<evidence type="ECO:0000256" key="11">
    <source>
        <dbReference type="PROSITE-ProRule" id="PRU01360"/>
    </source>
</evidence>
<dbReference type="Gene3D" id="2.40.170.20">
    <property type="entry name" value="TonB-dependent receptor, beta-barrel domain"/>
    <property type="match status" value="1"/>
</dbReference>
<keyword evidence="6 13" id="KW-0732">Signal</keyword>
<evidence type="ECO:0000256" key="9">
    <source>
        <dbReference type="ARBA" id="ARBA00023170"/>
    </source>
</evidence>
<dbReference type="InterPro" id="IPR010949">
    <property type="entry name" value="TonB_Hb/transfer/lactofer_rcpt"/>
</dbReference>
<organism evidence="16 17">
    <name type="scientific">Vibrio genomosp. F10</name>
    <dbReference type="NCBI Taxonomy" id="723171"/>
    <lineage>
        <taxon>Bacteria</taxon>
        <taxon>Pseudomonadati</taxon>
        <taxon>Pseudomonadota</taxon>
        <taxon>Gammaproteobacteria</taxon>
        <taxon>Vibrionales</taxon>
        <taxon>Vibrionaceae</taxon>
        <taxon>Vibrio</taxon>
    </lineage>
</organism>
<keyword evidence="5 11" id="KW-0812">Transmembrane</keyword>
<dbReference type="InterPro" id="IPR036942">
    <property type="entry name" value="Beta-barrel_TonB_sf"/>
</dbReference>
<comment type="caution">
    <text evidence="16">The sequence shown here is derived from an EMBL/GenBank/DDBJ whole genome shotgun (WGS) entry which is preliminary data.</text>
</comment>
<proteinExistence type="inferred from homology"/>
<keyword evidence="10 11" id="KW-0998">Cell outer membrane</keyword>
<keyword evidence="3 11" id="KW-0813">Transport</keyword>
<comment type="subcellular location">
    <subcellularLocation>
        <location evidence="1 11">Cell outer membrane</location>
        <topology evidence="1 11">Multi-pass membrane protein</topology>
    </subcellularLocation>
</comment>
<dbReference type="GO" id="GO:0044718">
    <property type="term" value="P:siderophore transmembrane transport"/>
    <property type="evidence" value="ECO:0007669"/>
    <property type="project" value="TreeGrafter"/>
</dbReference>
<keyword evidence="4 11" id="KW-1134">Transmembrane beta strand</keyword>
<keyword evidence="9 16" id="KW-0675">Receptor</keyword>
<dbReference type="InterPro" id="IPR012910">
    <property type="entry name" value="Plug_dom"/>
</dbReference>
<dbReference type="CDD" id="cd01347">
    <property type="entry name" value="ligand_gated_channel"/>
    <property type="match status" value="1"/>
</dbReference>
<dbReference type="PROSITE" id="PS52016">
    <property type="entry name" value="TONB_DEPENDENT_REC_3"/>
    <property type="match status" value="1"/>
</dbReference>
<keyword evidence="8 11" id="KW-0472">Membrane</keyword>
<dbReference type="EMBL" id="MAJZ01000055">
    <property type="protein sequence ID" value="OCH78669.1"/>
    <property type="molecule type" value="Genomic_DNA"/>
</dbReference>
<dbReference type="Gene3D" id="2.170.130.10">
    <property type="entry name" value="TonB-dependent receptor, plug domain"/>
    <property type="match status" value="1"/>
</dbReference>
<comment type="similarity">
    <text evidence="2">Belongs to the TonB-dependent receptor family. Hemoglobin/haptoglobin binding protein subfamily.</text>
</comment>
<evidence type="ECO:0000313" key="17">
    <source>
        <dbReference type="Proteomes" id="UP000093173"/>
    </source>
</evidence>
<feature type="chain" id="PRO_5008634881" evidence="13">
    <location>
        <begin position="25"/>
        <end position="712"/>
    </location>
</feature>
<evidence type="ECO:0000256" key="10">
    <source>
        <dbReference type="ARBA" id="ARBA00023237"/>
    </source>
</evidence>
<protein>
    <submittedName>
        <fullName evidence="16">TonB-dependent receptor</fullName>
    </submittedName>
</protein>
<dbReference type="GO" id="GO:0015344">
    <property type="term" value="F:siderophore uptake transmembrane transporter activity"/>
    <property type="evidence" value="ECO:0007669"/>
    <property type="project" value="TreeGrafter"/>
</dbReference>
<dbReference type="SUPFAM" id="SSF56935">
    <property type="entry name" value="Porins"/>
    <property type="match status" value="1"/>
</dbReference>
<feature type="signal peptide" evidence="13">
    <location>
        <begin position="1"/>
        <end position="24"/>
    </location>
</feature>
<feature type="domain" description="TonB-dependent receptor plug" evidence="15">
    <location>
        <begin position="45"/>
        <end position="155"/>
    </location>
</feature>
<keyword evidence="17" id="KW-1185">Reference proteome</keyword>
<dbReference type="Pfam" id="PF00593">
    <property type="entry name" value="TonB_dep_Rec_b-barrel"/>
    <property type="match status" value="1"/>
</dbReference>
<gene>
    <name evidence="16" type="ORF">A6E14_03945</name>
</gene>
<accession>A0A1B9R340</accession>
<dbReference type="NCBIfam" id="TIGR01786">
    <property type="entry name" value="TonB-hemlactrns"/>
    <property type="match status" value="1"/>
</dbReference>
<keyword evidence="7 12" id="KW-0798">TonB box</keyword>